<feature type="transmembrane region" description="Helical" evidence="2">
    <location>
        <begin position="41"/>
        <end position="65"/>
    </location>
</feature>
<dbReference type="RefSeq" id="WP_344875757.1">
    <property type="nucleotide sequence ID" value="NZ_BAAAZP010000036.1"/>
</dbReference>
<feature type="region of interest" description="Disordered" evidence="1">
    <location>
        <begin position="176"/>
        <end position="199"/>
    </location>
</feature>
<dbReference type="Proteomes" id="UP001500902">
    <property type="component" value="Unassembled WGS sequence"/>
</dbReference>
<keyword evidence="2" id="KW-0472">Membrane</keyword>
<keyword evidence="2" id="KW-1133">Transmembrane helix</keyword>
<accession>A0ABP7BEL9</accession>
<evidence type="ECO:0000256" key="2">
    <source>
        <dbReference type="SAM" id="Phobius"/>
    </source>
</evidence>
<feature type="region of interest" description="Disordered" evidence="1">
    <location>
        <begin position="68"/>
        <end position="96"/>
    </location>
</feature>
<dbReference type="EMBL" id="BAAAZP010000036">
    <property type="protein sequence ID" value="GAA3658451.1"/>
    <property type="molecule type" value="Genomic_DNA"/>
</dbReference>
<protein>
    <recommendedName>
        <fullName evidence="5">CU044_5270 family protein</fullName>
    </recommendedName>
</protein>
<feature type="region of interest" description="Disordered" evidence="1">
    <location>
        <begin position="1"/>
        <end position="33"/>
    </location>
</feature>
<evidence type="ECO:0000313" key="3">
    <source>
        <dbReference type="EMBL" id="GAA3658451.1"/>
    </source>
</evidence>
<proteinExistence type="predicted"/>
<sequence length="364" mass="39051">MNDDREHLAQALRTLAQREPATPAPVSELVRRGRRAKRTRAAVSAIAGTALASAAVVVVLGAGGLGPAGTPPSAVPGTSAPHAGEGTRPAQPSRSPALDARSFLLAAAETAAREPAESGSHWYTRQRTVQPAHHPGQRERETPFSATVASTQETWYALGKGARNRTITGQDQQVAFASPEDETEWRKLGSPDLTQGKPSTNDYDMQLYFQIGTHRFTAQRLLELPAEKDGLETLLRRLFDEESASDWGPSKPELPGYLWSTAQDLLAGPISPGTRSALYRLLAEQPEIKSLGEVTDPLGRTGIALTLNSSDNGDGAGESRLIVDDGTAELLAYEFRPQGQSAPALQVTYEDMGWVDGLDERPQS</sequence>
<feature type="region of interest" description="Disordered" evidence="1">
    <location>
        <begin position="109"/>
        <end position="144"/>
    </location>
</feature>
<gene>
    <name evidence="3" type="ORF">GCM10022224_022330</name>
</gene>
<keyword evidence="2" id="KW-0812">Transmembrane</keyword>
<evidence type="ECO:0000313" key="4">
    <source>
        <dbReference type="Proteomes" id="UP001500902"/>
    </source>
</evidence>
<keyword evidence="4" id="KW-1185">Reference proteome</keyword>
<name>A0ABP7BEL9_9ACTN</name>
<comment type="caution">
    <text evidence="3">The sequence shown here is derived from an EMBL/GenBank/DDBJ whole genome shotgun (WGS) entry which is preliminary data.</text>
</comment>
<evidence type="ECO:0000256" key="1">
    <source>
        <dbReference type="SAM" id="MobiDB-lite"/>
    </source>
</evidence>
<reference evidence="4" key="1">
    <citation type="journal article" date="2019" name="Int. J. Syst. Evol. Microbiol.">
        <title>The Global Catalogue of Microorganisms (GCM) 10K type strain sequencing project: providing services to taxonomists for standard genome sequencing and annotation.</title>
        <authorList>
            <consortium name="The Broad Institute Genomics Platform"/>
            <consortium name="The Broad Institute Genome Sequencing Center for Infectious Disease"/>
            <person name="Wu L."/>
            <person name="Ma J."/>
        </authorList>
    </citation>
    <scope>NUCLEOTIDE SEQUENCE [LARGE SCALE GENOMIC DNA]</scope>
    <source>
        <strain evidence="4">JCM 16904</strain>
    </source>
</reference>
<organism evidence="3 4">
    <name type="scientific">Nonomuraea antimicrobica</name>
    <dbReference type="NCBI Taxonomy" id="561173"/>
    <lineage>
        <taxon>Bacteria</taxon>
        <taxon>Bacillati</taxon>
        <taxon>Actinomycetota</taxon>
        <taxon>Actinomycetes</taxon>
        <taxon>Streptosporangiales</taxon>
        <taxon>Streptosporangiaceae</taxon>
        <taxon>Nonomuraea</taxon>
    </lineage>
</organism>
<evidence type="ECO:0008006" key="5">
    <source>
        <dbReference type="Google" id="ProtNLM"/>
    </source>
</evidence>
<dbReference type="NCBIfam" id="NF038083">
    <property type="entry name" value="CU044_5270_fam"/>
    <property type="match status" value="1"/>
</dbReference>
<dbReference type="InterPro" id="IPR047789">
    <property type="entry name" value="CU044_5270-like"/>
</dbReference>